<protein>
    <submittedName>
        <fullName evidence="2">Uncharacterized protein</fullName>
    </submittedName>
</protein>
<name>A0A4U6S4H2_BRAEL</name>
<dbReference type="RefSeq" id="WP_137477041.1">
    <property type="nucleotide sequence ID" value="NZ_SZZP01000003.1"/>
</dbReference>
<feature type="chain" id="PRO_5020518425" evidence="1">
    <location>
        <begin position="18"/>
        <end position="321"/>
    </location>
</feature>
<dbReference type="AlphaFoldDB" id="A0A4U6S4H2"/>
<evidence type="ECO:0000313" key="3">
    <source>
        <dbReference type="Proteomes" id="UP000305095"/>
    </source>
</evidence>
<dbReference type="Proteomes" id="UP000305095">
    <property type="component" value="Unassembled WGS sequence"/>
</dbReference>
<evidence type="ECO:0000256" key="1">
    <source>
        <dbReference type="SAM" id="SignalP"/>
    </source>
</evidence>
<organism evidence="2 3">
    <name type="scientific">Bradyrhizobium elkanii</name>
    <dbReference type="NCBI Taxonomy" id="29448"/>
    <lineage>
        <taxon>Bacteria</taxon>
        <taxon>Pseudomonadati</taxon>
        <taxon>Pseudomonadota</taxon>
        <taxon>Alphaproteobacteria</taxon>
        <taxon>Hyphomicrobiales</taxon>
        <taxon>Nitrobacteraceae</taxon>
        <taxon>Bradyrhizobium</taxon>
    </lineage>
</organism>
<sequence>MRLFLALLLICGSIALAHGASLDRPKDSQIARNEPCRVRVASARRPKPATLIRMSRRSALYIIRHVHKACRILAGADADRSRSDSIRADLYRSFVRPIYRVHPSVAAASLRPFTPRALHATSQDIGRSTAERLNTEFARLQRDISELGQDAVRQSADEKTAKAELEIFLDATAELAFAGHIAFEAYPDLFAKSLDDVPAQPRTAESDAGFRKAAPPIGSVKLSDAALILIQSFMQEVHRSSRRDQVAVIFWAHDRQSKGPGDVAWSSQGSGWTLGSYEKTQIPPDVIDTVRDVEIVFSAEDPSALAGKTIDATKQKLFVRD</sequence>
<comment type="caution">
    <text evidence="2">The sequence shown here is derived from an EMBL/GenBank/DDBJ whole genome shotgun (WGS) entry which is preliminary data.</text>
</comment>
<accession>A0A4U6S4H2</accession>
<proteinExistence type="predicted"/>
<keyword evidence="1" id="KW-0732">Signal</keyword>
<evidence type="ECO:0000313" key="2">
    <source>
        <dbReference type="EMBL" id="TKV82687.1"/>
    </source>
</evidence>
<gene>
    <name evidence="2" type="ORF">FDV58_04945</name>
</gene>
<feature type="signal peptide" evidence="1">
    <location>
        <begin position="1"/>
        <end position="17"/>
    </location>
</feature>
<dbReference type="EMBL" id="SZZP01000003">
    <property type="protein sequence ID" value="TKV82687.1"/>
    <property type="molecule type" value="Genomic_DNA"/>
</dbReference>
<reference evidence="2 3" key="1">
    <citation type="submission" date="2019-05" db="EMBL/GenBank/DDBJ databases">
        <title>Draft Genome of Bradyrhizobium elkanii strain SEMIA 938, Used in Commercial Inoculants for Lupinus spp. in Brazil.</title>
        <authorList>
            <person name="Hungria M."/>
            <person name="Delamuta J.R.M."/>
            <person name="Ribeiro R.A."/>
            <person name="Nogueira M.A."/>
        </authorList>
    </citation>
    <scope>NUCLEOTIDE SEQUENCE [LARGE SCALE GENOMIC DNA]</scope>
    <source>
        <strain evidence="2 3">Semia 938</strain>
    </source>
</reference>